<dbReference type="STRING" id="29542.A6070_03445"/>
<gene>
    <name evidence="1" type="ORF">A7E75_09470</name>
</gene>
<reference evidence="1 2" key="1">
    <citation type="journal article" date="2017" name="Genome Announc.">
        <title>Complete Genome Sequences of Two Acetylene-Fermenting Pelobacter acetylenicus Strains.</title>
        <authorList>
            <person name="Sutton J.M."/>
            <person name="Baesman S.M."/>
            <person name="Fierst J.L."/>
            <person name="Poret-Peterson A.T."/>
            <person name="Oremland R.S."/>
            <person name="Dunlap D.S."/>
            <person name="Akob D.M."/>
        </authorList>
    </citation>
    <scope>NUCLEOTIDE SEQUENCE [LARGE SCALE GENOMIC DNA]</scope>
    <source>
        <strain evidence="1 2">DSM 3247</strain>
    </source>
</reference>
<organism evidence="1 2">
    <name type="scientific">Syntrophotalea acetylenica</name>
    <name type="common">Pelobacter acetylenicus</name>
    <dbReference type="NCBI Taxonomy" id="29542"/>
    <lineage>
        <taxon>Bacteria</taxon>
        <taxon>Pseudomonadati</taxon>
        <taxon>Thermodesulfobacteriota</taxon>
        <taxon>Desulfuromonadia</taxon>
        <taxon>Desulfuromonadales</taxon>
        <taxon>Syntrophotaleaceae</taxon>
        <taxon>Syntrophotalea</taxon>
    </lineage>
</organism>
<dbReference type="KEGG" id="pace:A6070_03445"/>
<evidence type="ECO:0000313" key="2">
    <source>
        <dbReference type="Proteomes" id="UP000182264"/>
    </source>
</evidence>
<sequence length="72" mass="7828">MTKSLQCGWSDAAQAQVNRTQDIIKAMRPESEMFIRSGFVVRFGGVHNKGFPGVVAPGLPCLLSLDRSLGLH</sequence>
<name>A0A1L3GH05_SYNAC</name>
<evidence type="ECO:0000313" key="1">
    <source>
        <dbReference type="EMBL" id="APG25227.1"/>
    </source>
</evidence>
<protein>
    <submittedName>
        <fullName evidence="1">Uncharacterized protein</fullName>
    </submittedName>
</protein>
<dbReference type="EMBL" id="CP015518">
    <property type="protein sequence ID" value="APG25227.1"/>
    <property type="molecule type" value="Genomic_DNA"/>
</dbReference>
<dbReference type="Proteomes" id="UP000182264">
    <property type="component" value="Chromosome"/>
</dbReference>
<dbReference type="AlphaFoldDB" id="A0A1L3GH05"/>
<accession>A0A1L3GH05</accession>
<proteinExistence type="predicted"/>
<keyword evidence="2" id="KW-1185">Reference proteome</keyword>